<dbReference type="InterPro" id="IPR008238">
    <property type="entry name" value="Chorismate_mutase_AroQ_euk"/>
</dbReference>
<dbReference type="NCBIfam" id="TIGR01802">
    <property type="entry name" value="CM_pl-yst"/>
    <property type="match status" value="1"/>
</dbReference>
<evidence type="ECO:0000259" key="9">
    <source>
        <dbReference type="Pfam" id="PF01817"/>
    </source>
</evidence>
<organism evidence="10 11">
    <name type="scientific">Physcomitrium patens</name>
    <name type="common">Spreading-leaved earth moss</name>
    <name type="synonym">Physcomitrella patens</name>
    <dbReference type="NCBI Taxonomy" id="3218"/>
    <lineage>
        <taxon>Eukaryota</taxon>
        <taxon>Viridiplantae</taxon>
        <taxon>Streptophyta</taxon>
        <taxon>Embryophyta</taxon>
        <taxon>Bryophyta</taxon>
        <taxon>Bryophytina</taxon>
        <taxon>Bryopsida</taxon>
        <taxon>Funariidae</taxon>
        <taxon>Funariales</taxon>
        <taxon>Funariaceae</taxon>
        <taxon>Physcomitrium</taxon>
    </lineage>
</organism>
<dbReference type="EC" id="5.4.99.5" evidence="4"/>
<dbReference type="EnsemblPlants" id="Pp3c13_17100V3.8">
    <property type="protein sequence ID" value="Pp3c13_17100V3.8"/>
    <property type="gene ID" value="Pp3c13_17100"/>
</dbReference>
<comment type="catalytic activity">
    <reaction evidence="1">
        <text>chorismate = prephenate</text>
        <dbReference type="Rhea" id="RHEA:13897"/>
        <dbReference type="ChEBI" id="CHEBI:29748"/>
        <dbReference type="ChEBI" id="CHEBI:29934"/>
        <dbReference type="EC" id="5.4.99.5"/>
    </reaction>
</comment>
<dbReference type="GO" id="GO:0046417">
    <property type="term" value="P:chorismate metabolic process"/>
    <property type="evidence" value="ECO:0007669"/>
    <property type="project" value="InterPro"/>
</dbReference>
<sequence>MACALTASWVWSASQTATPMSTASQMNSRPRPVLLKAFAPIYQPSSLKSGGLVISPPLTSNGDVEAEIEPLTLANIRESLIRQEDTIIYALLQRAQFSFNAPTYDVNSFSIPGFQGSLVEFMLKETETLHAKVRRYQAPDEHPFFPEDLPEPILPSLPKSKVLHPVAENININKAIWNMYLEDLLPKLTAPEDDGNYGSASMCDVLCLQALSKRIHYGKFVAEAKFTENPAKFECHIRAQDGDAIMRELTFKNVEDNVKRRVANKARAYGQEVNEHGKVDNARYKIDPDLAGALYEDWVMPLTKQVQVAYLLRRLD</sequence>
<dbReference type="EnsemblPlants" id="Pp3c13_17100V3.5">
    <property type="protein sequence ID" value="Pp3c13_17100V3.5"/>
    <property type="gene ID" value="Pp3c13_17100"/>
</dbReference>
<feature type="domain" description="Chorismate mutase" evidence="9">
    <location>
        <begin position="199"/>
        <end position="307"/>
    </location>
</feature>
<keyword evidence="11" id="KW-1185">Reference proteome</keyword>
<dbReference type="GO" id="GO:0009073">
    <property type="term" value="P:aromatic amino acid family biosynthetic process"/>
    <property type="evidence" value="ECO:0000318"/>
    <property type="project" value="GO_Central"/>
</dbReference>
<dbReference type="GO" id="GO:0008652">
    <property type="term" value="P:amino acid biosynthetic process"/>
    <property type="evidence" value="ECO:0007669"/>
    <property type="project" value="UniProtKB-KW"/>
</dbReference>
<evidence type="ECO:0000256" key="4">
    <source>
        <dbReference type="ARBA" id="ARBA00012404"/>
    </source>
</evidence>
<dbReference type="OrthoDB" id="191918at2759"/>
<dbReference type="EnsemblPlants" id="Pp3c13_17100V3.6">
    <property type="protein sequence ID" value="Pp3c13_17100V3.6"/>
    <property type="gene ID" value="Pp3c13_17100"/>
</dbReference>
<dbReference type="PANTHER" id="PTHR21145">
    <property type="entry name" value="CHORISMATE MUTASE"/>
    <property type="match status" value="1"/>
</dbReference>
<dbReference type="PANTHER" id="PTHR21145:SF12">
    <property type="entry name" value="CHORISMATE MUTASE"/>
    <property type="match status" value="1"/>
</dbReference>
<dbReference type="Pfam" id="PF01817">
    <property type="entry name" value="CM_2"/>
    <property type="match status" value="1"/>
</dbReference>
<dbReference type="RefSeq" id="XP_024393245.1">
    <property type="nucleotide sequence ID" value="XM_024537477.2"/>
</dbReference>
<dbReference type="InterPro" id="IPR002701">
    <property type="entry name" value="CM_II_prokaryot"/>
</dbReference>
<evidence type="ECO:0000256" key="1">
    <source>
        <dbReference type="ARBA" id="ARBA00000824"/>
    </source>
</evidence>
<dbReference type="EMBL" id="ABEU02000013">
    <property type="status" value="NOT_ANNOTATED_CDS"/>
    <property type="molecule type" value="Genomic_DNA"/>
</dbReference>
<dbReference type="RefSeq" id="XP_073394389.1">
    <property type="nucleotide sequence ID" value="XM_073538288.1"/>
</dbReference>
<proteinExistence type="predicted"/>
<dbReference type="InterPro" id="IPR037039">
    <property type="entry name" value="CM_AroQ_sf_eucaryotic"/>
</dbReference>
<reference evidence="10 11" key="1">
    <citation type="journal article" date="2008" name="Science">
        <title>The Physcomitrella genome reveals evolutionary insights into the conquest of land by plants.</title>
        <authorList>
            <person name="Rensing S."/>
            <person name="Lang D."/>
            <person name="Zimmer A."/>
            <person name="Terry A."/>
            <person name="Salamov A."/>
            <person name="Shapiro H."/>
            <person name="Nishiyama T."/>
            <person name="Perroud P.-F."/>
            <person name="Lindquist E."/>
            <person name="Kamisugi Y."/>
            <person name="Tanahashi T."/>
            <person name="Sakakibara K."/>
            <person name="Fujita T."/>
            <person name="Oishi K."/>
            <person name="Shin-I T."/>
            <person name="Kuroki Y."/>
            <person name="Toyoda A."/>
            <person name="Suzuki Y."/>
            <person name="Hashimoto A."/>
            <person name="Yamaguchi K."/>
            <person name="Sugano A."/>
            <person name="Kohara Y."/>
            <person name="Fujiyama A."/>
            <person name="Anterola A."/>
            <person name="Aoki S."/>
            <person name="Ashton N."/>
            <person name="Barbazuk W.B."/>
            <person name="Barker E."/>
            <person name="Bennetzen J."/>
            <person name="Bezanilla M."/>
            <person name="Blankenship R."/>
            <person name="Cho S.H."/>
            <person name="Dutcher S."/>
            <person name="Estelle M."/>
            <person name="Fawcett J.A."/>
            <person name="Gundlach H."/>
            <person name="Hanada K."/>
            <person name="Heyl A."/>
            <person name="Hicks K.A."/>
            <person name="Hugh J."/>
            <person name="Lohr M."/>
            <person name="Mayer K."/>
            <person name="Melkozernov A."/>
            <person name="Murata T."/>
            <person name="Nelson D."/>
            <person name="Pils B."/>
            <person name="Prigge M."/>
            <person name="Reiss B."/>
            <person name="Renner T."/>
            <person name="Rombauts S."/>
            <person name="Rushton P."/>
            <person name="Sanderfoot A."/>
            <person name="Schween G."/>
            <person name="Shiu S.-H."/>
            <person name="Stueber K."/>
            <person name="Theodoulou F.L."/>
            <person name="Tu H."/>
            <person name="Van de Peer Y."/>
            <person name="Verrier P.J."/>
            <person name="Waters E."/>
            <person name="Wood A."/>
            <person name="Yang L."/>
            <person name="Cove D."/>
            <person name="Cuming A."/>
            <person name="Hasebe M."/>
            <person name="Lucas S."/>
            <person name="Mishler D.B."/>
            <person name="Reski R."/>
            <person name="Grigoriev I."/>
            <person name="Quatrano R.S."/>
            <person name="Boore J.L."/>
        </authorList>
    </citation>
    <scope>NUCLEOTIDE SEQUENCE [LARGE SCALE GENOMIC DNA]</scope>
    <source>
        <strain evidence="10 11">cv. Gransden 2004</strain>
    </source>
</reference>
<dbReference type="Gramene" id="Pp3c13_17100V3.4">
    <property type="protein sequence ID" value="Pp3c13_17100V3.4"/>
    <property type="gene ID" value="Pp3c13_17100"/>
</dbReference>
<comment type="subcellular location">
    <subcellularLocation>
        <location evidence="2">Cytoplasm</location>
    </subcellularLocation>
</comment>
<evidence type="ECO:0000256" key="3">
    <source>
        <dbReference type="ARBA" id="ARBA00004817"/>
    </source>
</evidence>
<keyword evidence="8" id="KW-0413">Isomerase</keyword>
<keyword evidence="7" id="KW-0057">Aromatic amino acid biosynthesis</keyword>
<reference evidence="10" key="3">
    <citation type="submission" date="2020-12" db="UniProtKB">
        <authorList>
            <consortium name="EnsemblPlants"/>
        </authorList>
    </citation>
    <scope>IDENTIFICATION</scope>
</reference>
<dbReference type="GO" id="GO:0005737">
    <property type="term" value="C:cytoplasm"/>
    <property type="evidence" value="ECO:0000318"/>
    <property type="project" value="GO_Central"/>
</dbReference>
<dbReference type="EnsemblPlants" id="Pp3c13_17100V3.4">
    <property type="protein sequence ID" value="Pp3c13_17100V3.4"/>
    <property type="gene ID" value="Pp3c13_17100"/>
</dbReference>
<reference evidence="10 11" key="2">
    <citation type="journal article" date="2018" name="Plant J.">
        <title>The Physcomitrella patens chromosome-scale assembly reveals moss genome structure and evolution.</title>
        <authorList>
            <person name="Lang D."/>
            <person name="Ullrich K.K."/>
            <person name="Murat F."/>
            <person name="Fuchs J."/>
            <person name="Jenkins J."/>
            <person name="Haas F.B."/>
            <person name="Piednoel M."/>
            <person name="Gundlach H."/>
            <person name="Van Bel M."/>
            <person name="Meyberg R."/>
            <person name="Vives C."/>
            <person name="Morata J."/>
            <person name="Symeonidi A."/>
            <person name="Hiss M."/>
            <person name="Muchero W."/>
            <person name="Kamisugi Y."/>
            <person name="Saleh O."/>
            <person name="Blanc G."/>
            <person name="Decker E.L."/>
            <person name="van Gessel N."/>
            <person name="Grimwood J."/>
            <person name="Hayes R.D."/>
            <person name="Graham S.W."/>
            <person name="Gunter L.E."/>
            <person name="McDaniel S.F."/>
            <person name="Hoernstein S.N.W."/>
            <person name="Larsson A."/>
            <person name="Li F.W."/>
            <person name="Perroud P.F."/>
            <person name="Phillips J."/>
            <person name="Ranjan P."/>
            <person name="Rokshar D.S."/>
            <person name="Rothfels C.J."/>
            <person name="Schneider L."/>
            <person name="Shu S."/>
            <person name="Stevenson D.W."/>
            <person name="Thummler F."/>
            <person name="Tillich M."/>
            <person name="Villarreal Aguilar J.C."/>
            <person name="Widiez T."/>
            <person name="Wong G.K."/>
            <person name="Wymore A."/>
            <person name="Zhang Y."/>
            <person name="Zimmer A.D."/>
            <person name="Quatrano R.S."/>
            <person name="Mayer K.F.X."/>
            <person name="Goodstein D."/>
            <person name="Casacuberta J.M."/>
            <person name="Vandepoele K."/>
            <person name="Reski R."/>
            <person name="Cuming A.C."/>
            <person name="Tuskan G.A."/>
            <person name="Maumus F."/>
            <person name="Salse J."/>
            <person name="Schmutz J."/>
            <person name="Rensing S.A."/>
        </authorList>
    </citation>
    <scope>NUCLEOTIDE SEQUENCE [LARGE SCALE GENOMIC DNA]</scope>
    <source>
        <strain evidence="10 11">cv. Gransden 2004</strain>
    </source>
</reference>
<dbReference type="Gramene" id="Pp3c13_17100V3.3">
    <property type="protein sequence ID" value="Pp3c13_17100V3.3"/>
    <property type="gene ID" value="Pp3c13_17100"/>
</dbReference>
<evidence type="ECO:0000256" key="5">
    <source>
        <dbReference type="ARBA" id="ARBA00022490"/>
    </source>
</evidence>
<dbReference type="RefSeq" id="XP_024393243.1">
    <property type="nucleotide sequence ID" value="XM_024537475.2"/>
</dbReference>
<dbReference type="EnsemblPlants" id="Pp3c13_17100V3.3">
    <property type="protein sequence ID" value="Pp3c13_17100V3.3"/>
    <property type="gene ID" value="Pp3c13_17100"/>
</dbReference>
<evidence type="ECO:0000313" key="11">
    <source>
        <dbReference type="Proteomes" id="UP000006727"/>
    </source>
</evidence>
<dbReference type="Gramene" id="Pp3c13_17100V3.5">
    <property type="protein sequence ID" value="Pp3c13_17100V3.5"/>
    <property type="gene ID" value="Pp3c13_17100"/>
</dbReference>
<evidence type="ECO:0000313" key="10">
    <source>
        <dbReference type="EnsemblPlants" id="Pp3c13_17100V3.3"/>
    </source>
</evidence>
<dbReference type="GO" id="GO:0004106">
    <property type="term" value="F:chorismate mutase activity"/>
    <property type="evidence" value="ECO:0000318"/>
    <property type="project" value="GO_Central"/>
</dbReference>
<protein>
    <recommendedName>
        <fullName evidence="4">chorismate mutase</fullName>
        <ecNumber evidence="4">5.4.99.5</ecNumber>
    </recommendedName>
</protein>
<keyword evidence="6" id="KW-0028">Amino-acid biosynthesis</keyword>
<name>A0A7I4F2U4_PHYPA</name>
<dbReference type="Gene3D" id="1.10.590.10">
    <property type="entry name" value="Chorismate mutase, AroQ class superfamily, eukaryotic"/>
    <property type="match status" value="1"/>
</dbReference>
<dbReference type="SUPFAM" id="SSF48600">
    <property type="entry name" value="Chorismate mutase II"/>
    <property type="match status" value="1"/>
</dbReference>
<evidence type="ECO:0000256" key="8">
    <source>
        <dbReference type="ARBA" id="ARBA00023235"/>
    </source>
</evidence>
<evidence type="ECO:0000256" key="2">
    <source>
        <dbReference type="ARBA" id="ARBA00004496"/>
    </source>
</evidence>
<dbReference type="Proteomes" id="UP000006727">
    <property type="component" value="Chromosome 13"/>
</dbReference>
<dbReference type="FunFam" id="1.10.590.10:FF:000001">
    <property type="entry name" value="Chorismate mutase"/>
    <property type="match status" value="1"/>
</dbReference>
<comment type="pathway">
    <text evidence="3">Metabolic intermediate biosynthesis; prephenate biosynthesis; prephenate from chorismate: step 1/1.</text>
</comment>
<dbReference type="Gramene" id="Pp3c13_17100V3.6">
    <property type="protein sequence ID" value="Pp3c13_17100V3.6"/>
    <property type="gene ID" value="Pp3c13_17100"/>
</dbReference>
<keyword evidence="5" id="KW-0963">Cytoplasm</keyword>
<evidence type="ECO:0000256" key="7">
    <source>
        <dbReference type="ARBA" id="ARBA00023141"/>
    </source>
</evidence>
<evidence type="ECO:0000256" key="6">
    <source>
        <dbReference type="ARBA" id="ARBA00022605"/>
    </source>
</evidence>
<dbReference type="KEGG" id="ppp:112290792"/>
<dbReference type="Gramene" id="Pp3c13_17100V3.8">
    <property type="protein sequence ID" value="Pp3c13_17100V3.8"/>
    <property type="gene ID" value="Pp3c13_17100"/>
</dbReference>
<dbReference type="UniPathway" id="UPA00120">
    <property type="reaction ID" value="UER00203"/>
</dbReference>
<dbReference type="InterPro" id="IPR036263">
    <property type="entry name" value="Chorismate_II_sf"/>
</dbReference>
<dbReference type="PROSITE" id="PS51169">
    <property type="entry name" value="CHORISMATE_MUT_3"/>
    <property type="match status" value="1"/>
</dbReference>
<dbReference type="GeneID" id="112290792"/>
<gene>
    <name evidence="10" type="primary">LOC112290792</name>
</gene>
<dbReference type="AlphaFoldDB" id="A0A7I4F2U4"/>
<accession>A0A7I4F2U4</accession>